<keyword evidence="2" id="KW-0732">Signal</keyword>
<dbReference type="Pfam" id="PF20773">
    <property type="entry name" value="InhA-like_MAM"/>
    <property type="match status" value="1"/>
</dbReference>
<accession>A0A917UYQ2</accession>
<dbReference type="EMBL" id="BMNQ01000034">
    <property type="protein sequence ID" value="GGJ99913.1"/>
    <property type="molecule type" value="Genomic_DNA"/>
</dbReference>
<feature type="compositionally biased region" description="Acidic residues" evidence="1">
    <location>
        <begin position="674"/>
        <end position="699"/>
    </location>
</feature>
<protein>
    <recommendedName>
        <fullName evidence="5">Peptidase M6</fullName>
    </recommendedName>
</protein>
<name>A0A917UYQ2_9BACI</name>
<evidence type="ECO:0000256" key="2">
    <source>
        <dbReference type="SAM" id="SignalP"/>
    </source>
</evidence>
<dbReference type="Gene3D" id="2.60.120.260">
    <property type="entry name" value="Galactose-binding domain-like"/>
    <property type="match status" value="1"/>
</dbReference>
<feature type="compositionally biased region" description="Basic and acidic residues" evidence="1">
    <location>
        <begin position="30"/>
        <end position="39"/>
    </location>
</feature>
<feature type="signal peptide" evidence="2">
    <location>
        <begin position="1"/>
        <end position="29"/>
    </location>
</feature>
<keyword evidence="4" id="KW-1185">Reference proteome</keyword>
<dbReference type="RefSeq" id="WP_188633230.1">
    <property type="nucleotide sequence ID" value="NZ_BMNQ01000034.1"/>
</dbReference>
<proteinExistence type="predicted"/>
<comment type="caution">
    <text evidence="3">The sequence shown here is derived from an EMBL/GenBank/DDBJ whole genome shotgun (WGS) entry which is preliminary data.</text>
</comment>
<evidence type="ECO:0000256" key="1">
    <source>
        <dbReference type="SAM" id="MobiDB-lite"/>
    </source>
</evidence>
<dbReference type="Proteomes" id="UP000658382">
    <property type="component" value="Unassembled WGS sequence"/>
</dbReference>
<feature type="chain" id="PRO_5037425168" description="Peptidase M6" evidence="2">
    <location>
        <begin position="30"/>
        <end position="699"/>
    </location>
</feature>
<reference evidence="3" key="1">
    <citation type="journal article" date="2014" name="Int. J. Syst. Evol. Microbiol.">
        <title>Complete genome sequence of Corynebacterium casei LMG S-19264T (=DSM 44701T), isolated from a smear-ripened cheese.</title>
        <authorList>
            <consortium name="US DOE Joint Genome Institute (JGI-PGF)"/>
            <person name="Walter F."/>
            <person name="Albersmeier A."/>
            <person name="Kalinowski J."/>
            <person name="Ruckert C."/>
        </authorList>
    </citation>
    <scope>NUCLEOTIDE SEQUENCE</scope>
    <source>
        <strain evidence="3">JCM 12580</strain>
    </source>
</reference>
<evidence type="ECO:0000313" key="4">
    <source>
        <dbReference type="Proteomes" id="UP000658382"/>
    </source>
</evidence>
<evidence type="ECO:0000313" key="3">
    <source>
        <dbReference type="EMBL" id="GGJ99913.1"/>
    </source>
</evidence>
<organism evidence="3 4">
    <name type="scientific">Lentibacillus kapialis</name>
    <dbReference type="NCBI Taxonomy" id="340214"/>
    <lineage>
        <taxon>Bacteria</taxon>
        <taxon>Bacillati</taxon>
        <taxon>Bacillota</taxon>
        <taxon>Bacilli</taxon>
        <taxon>Bacillales</taxon>
        <taxon>Bacillaceae</taxon>
        <taxon>Lentibacillus</taxon>
    </lineage>
</organism>
<dbReference type="AlphaFoldDB" id="A0A917UYQ2"/>
<evidence type="ECO:0008006" key="5">
    <source>
        <dbReference type="Google" id="ProtNLM"/>
    </source>
</evidence>
<gene>
    <name evidence="3" type="ORF">GCM10007063_22850</name>
</gene>
<dbReference type="NCBIfam" id="NF038128">
    <property type="entry name" value="choice_anch_J"/>
    <property type="match status" value="1"/>
</dbReference>
<reference evidence="3" key="2">
    <citation type="submission" date="2020-09" db="EMBL/GenBank/DDBJ databases">
        <authorList>
            <person name="Sun Q."/>
            <person name="Ohkuma M."/>
        </authorList>
    </citation>
    <scope>NUCLEOTIDE SEQUENCE</scope>
    <source>
        <strain evidence="3">JCM 12580</strain>
    </source>
</reference>
<feature type="region of interest" description="Disordered" evidence="1">
    <location>
        <begin position="659"/>
        <end position="699"/>
    </location>
</feature>
<sequence>MKKWWKLFAAVILAIPVVLSGLSLNTAEAADDRNDKPDPVDIGQELRNQNVKEADFDKSSIPFSTFSKKQSEPYDPVPGLEKLWVALDQTNNQYYLKTFTLKAVSEHAEIWVANDRKYPQDNRNDKIQITQKQVDYMASEVDNKIYPTDTQFFGTPDSLRGSNAMLADNLGENYYVSRENSDRSIILIDNIKDENYYNPDFPSYVAGFFSPVLETYTDRNIITIDAYDWANRVGDDAPRANMYEGTIAHEYQHLIHADNDSDEETWINEGMSDFAEYLVGYGHPDSHVESFAKKPENSLVAWEDQGPREILADYGNAYLFQLYLNDHFGGKSFIQDLAKNDLNGIKGVNDSLQTFGYDKTFEDVYRDYQTALVLDEKREFNGKYGFDSIDFTVNTGTEEAYASKGVPAWGTDFIEMPKKEDAELLFDGVDFLPTQWKSVNDPNDSNNNVLYGGTGSLADHFLIKDVDLTGTKNPKLTFDTLYNIESTWDYGFVQVSTDGGKTWTSLANGNTQDKVNDSAHPNVKTNVPGFTGSSDGWTSQTFDLSQYEGQKILVGFRYVTDWATQEDGWYIDNISIDAVNYSHNGDSTSDFKSLDEVQENYVDYLISFITIDKDDNETEYEVDKINPLNFTDKDKRKLKEEIESDDGEKVVMTVTYGAPAGNLNNVDYGYDLRSEDDDDGDDDDDDDDDNDNDEDEEDD</sequence>
<feature type="region of interest" description="Disordered" evidence="1">
    <location>
        <begin position="29"/>
        <end position="49"/>
    </location>
</feature>